<dbReference type="SUPFAM" id="SSF50129">
    <property type="entry name" value="GroES-like"/>
    <property type="match status" value="1"/>
</dbReference>
<reference evidence="13" key="2">
    <citation type="journal article" date="2023" name="IMA Fungus">
        <title>Comparative genomic study of the Penicillium genus elucidates a diverse pangenome and 15 lateral gene transfer events.</title>
        <authorList>
            <person name="Petersen C."/>
            <person name="Sorensen T."/>
            <person name="Nielsen M.R."/>
            <person name="Sondergaard T.E."/>
            <person name="Sorensen J.L."/>
            <person name="Fitzpatrick D.A."/>
            <person name="Frisvad J.C."/>
            <person name="Nielsen K.L."/>
        </authorList>
    </citation>
    <scope>NUCLEOTIDE SEQUENCE</scope>
    <source>
        <strain evidence="13">IBT 22155</strain>
    </source>
</reference>
<dbReference type="PROSITE" id="PS00606">
    <property type="entry name" value="KS3_1"/>
    <property type="match status" value="1"/>
</dbReference>
<dbReference type="Pfam" id="PF02801">
    <property type="entry name" value="Ketoacyl-synt_C"/>
    <property type="match status" value="1"/>
</dbReference>
<evidence type="ECO:0000256" key="8">
    <source>
        <dbReference type="ARBA" id="ARBA00023315"/>
    </source>
</evidence>
<feature type="region of interest" description="C-terminal hotdog fold" evidence="9">
    <location>
        <begin position="1079"/>
        <end position="1227"/>
    </location>
</feature>
<dbReference type="SMART" id="SM00826">
    <property type="entry name" value="PKS_DH"/>
    <property type="match status" value="1"/>
</dbReference>
<dbReference type="SUPFAM" id="SSF53335">
    <property type="entry name" value="S-adenosyl-L-methionine-dependent methyltransferases"/>
    <property type="match status" value="1"/>
</dbReference>
<name>A0A9W9H2L3_9EURO</name>
<dbReference type="SMART" id="SM00827">
    <property type="entry name" value="PKS_AT"/>
    <property type="match status" value="1"/>
</dbReference>
<dbReference type="Pfam" id="PF00698">
    <property type="entry name" value="Acyl_transf_1"/>
    <property type="match status" value="1"/>
</dbReference>
<dbReference type="InterPro" id="IPR056501">
    <property type="entry name" value="NAD-bd_HRPKS_sdrA"/>
</dbReference>
<sequence length="2486" mass="274467">MKENSQWQEPIAIVGMACRLPGGINKPQDLWDHVVQGLSSDGDVPLERFDAENFLSMDPGRPGKAAVSRGHFLDRDLGDFDHRFFGISKDDAMAMDPQQKQLLEVVYECLESAGISTAHVRGANIGCYCGLFTSDYHDIQMRDPENLPTYMSIGTARSMLANRISYVFDFRGPSITFDTACSTSLVALHVACQALHSGDCDGAIVGATNLFINPEFALAMSRFGVLAPDGLTKTFDADAHGYARGEAINAVYIKRLSDALNDGDNIRGVIRATWTNSDGATSAITVPSHEAQADGIRKAYSLAGIEDFDQTGYFECHGTGTPTGDPIEVSAVSSVFSPNRKSTEPLWIGSTKPNLGHSEAASGLTSLIKVVLAMESETIPPNINFDEPNPKIDFERWKVRVPMSAQPWPEKCMQRASINSFGIGGSNAHVIIESQQEYRSFSDHAQTERRQTNQFFLILVTGNSVHSLEMNISNLCIALQQPAYNTIPLCQLSQEINTRSQPRNRFFKSYFTVKSTKELVEALQGCHYERPQYQQKHIEPRLLFTFTGQGAFWSQMGKILMDHFTVAEETLRQLDRVVSGLQSDKATRWSLVDKLVTPLSSTEIGSAALAQPLCTAVQLALVDVLASWGVHPDGVVGHSSGEIAAAYACGAVSAIDAIKIAYYRGIALDSAPEGGMMAVNCNADRKELQDILSQADVSIACINSSDNITISGTVEGIQGAFVKLRDMGISCKVLPVTRAYHTGAMDGPASNYFNMLQEFLRPNKAKLPLYSSVSGMKVDGTDLDARYWETNLRTPVQYSKAVNLALTSMSTLDAFMEIGPHRLLSRPTQKIHQEFDPSGVRYPYFSTMIRDSDTSYQLMKLAGDLVVLGVDVNLREVNGRVVSGRHTSPSNKYLFNLPSYAWDYSSKTWSEPRQSLEWRLRHAPRHELLGSLIPGGNPLTPTWRNIISQRELPWVIDHQINGVATLPISAYVAMVVEALMQLRERNWQGHWNQPRSEFKIENLILSRSIILPDDAPVETFVSLNPSQVSRSRVLSVDFNVVSRRQDIMTSHCQGKAYIVKVDDLETTREPHRLPRSDLPLSIPVERFYKSLERVGHGYGPKFRLLSEIRVRPGSTFCAATLKAPSQDTPRQRYVVHPILLDAALQTLVLSQSAGLYQEFQTTILPSHINSIAISVPFEGSFSSCVTETQPSGFGHITGTIECLDAIGKQFMSIHGLQMNHVMKETNTSMPWLRLVWRPDIDDAIRNGSASWCFAKSESSIKQGIQDLEDLIGRLIVLSDDDDIRVSENASPHMHFYRNWLRHHAKYYRTMKSEHEDPQCFRRLDTSTISQLVSNYKHLDSVGTQLASRLALNMKQIFAGQVDSLAVMLEDDLLHRLYENSFMVDSMNRKLRAVAELLAHKNPNMKILEIGAGTGGATNQVLHGFLQVGGRASYQSYTFTDISPWFFDKAKRKFAGFERMTFKALDIEKSPTEQGFTDKYHLIVASNVLHVASDMEETMKNVRSMLEDGGHLLLAELSGDLIAPGFIMGSLPGWWQRSQNPTKSGPGLTHEEWKCLLSASWFSDPVDLTAHASTGSPEDLDYTSVMVAKAIPIESPSEVHLEAVHVYITGPGSSAKIQRSLKDKLSIHGIDATFQSLAILSSQPRPGEWLVLFDTVGDSILSSLQTRELEILKLWLDEPINCLWITRNVHLKPQNAAGGLVMGFARTLRRENDGLQFYTLDFSSDDSETVTSIIEHIVSTFSKSGNERSLPLDYELAERDDQPISHIMHNPYILTVQEPGVLDSLIFASYDDPCATMTDEDLLIEVKAVGLDTEDMQSFWGRSENMFFGREFAGVVKQCGSHTPGFHPGDHVVGIGEGTFKTQLLASSACCVKVSSTIPFEAICGDHPDLLHHGLRILVLNGSTSHGIAVMQLATLFGAEVATIIPDEKYKHLPEKCGVAPGNIFVIPETRIDLQKEDVMESEPYSVIVEPVSHKAKVYAGLLVPGGRYIEIGRNKASGDLTNGEAHPSNITFTNLDIMDLYRHNKRHLGRILDQVMSYVESEELKGIIPLAIAELQDLKSAFSGMANGSHEKQVVKLSSSENQSIIITQQKPHRLNADKTYIITGGLGGLGREISVWLASRGARRLVLLTSSPTRAVGAKDILKELAAYGCEARVAVCDVAELADVSRVIASIKTPVGGIVHSALRLRDRTFTNMTLDDFKTVLDPKLQGCVNLHKTLRNESLDFFVMLSSCCGIVGSPGQANYSASSTFLDSFARYRCHLGLPAASIDLGYVEEVGYVGAHPDIETRLLATGIKPISLKDVVDILEAAILTMPGTHRDPSGIKQYDAYAHSQFIMGFSAIDKLTTGSQKWAKDKKFDPLRSMDSDIESPDALLEEGESAIQTATKKYHDAIRRQSEFPSGKEEAVLQPIICSLLMAKMAQVLAIDVGEIGAMQSAAEFGIDSLMAIEVRCWARTIFSVDLPVNELMSPYSFCDLAGKIVRKVSQS</sequence>
<reference evidence="13" key="1">
    <citation type="submission" date="2022-11" db="EMBL/GenBank/DDBJ databases">
        <authorList>
            <person name="Petersen C."/>
        </authorList>
    </citation>
    <scope>NUCLEOTIDE SEQUENCE</scope>
    <source>
        <strain evidence="13">IBT 22155</strain>
    </source>
</reference>
<dbReference type="CDD" id="cd00833">
    <property type="entry name" value="PKS"/>
    <property type="match status" value="1"/>
</dbReference>
<evidence type="ECO:0000256" key="2">
    <source>
        <dbReference type="ARBA" id="ARBA00022553"/>
    </source>
</evidence>
<dbReference type="InterPro" id="IPR018201">
    <property type="entry name" value="Ketoacyl_synth_AS"/>
</dbReference>
<dbReference type="InterPro" id="IPR042104">
    <property type="entry name" value="PKS_dehydratase_sf"/>
</dbReference>
<keyword evidence="1" id="KW-0596">Phosphopantetheine</keyword>
<dbReference type="PROSITE" id="PS52019">
    <property type="entry name" value="PKS_MFAS_DH"/>
    <property type="match status" value="1"/>
</dbReference>
<feature type="region of interest" description="N-terminal hotdog fold" evidence="9">
    <location>
        <begin position="926"/>
        <end position="1063"/>
    </location>
</feature>
<dbReference type="InterPro" id="IPR050091">
    <property type="entry name" value="PKS_NRPS_Biosynth_Enz"/>
</dbReference>
<dbReference type="InterPro" id="IPR057326">
    <property type="entry name" value="KR_dom"/>
</dbReference>
<dbReference type="GO" id="GO:0008168">
    <property type="term" value="F:methyltransferase activity"/>
    <property type="evidence" value="ECO:0007669"/>
    <property type="project" value="UniProtKB-KW"/>
</dbReference>
<dbReference type="InterPro" id="IPR029063">
    <property type="entry name" value="SAM-dependent_MTases_sf"/>
</dbReference>
<dbReference type="RefSeq" id="XP_056522683.1">
    <property type="nucleotide sequence ID" value="XM_056665733.1"/>
</dbReference>
<keyword evidence="3" id="KW-0489">Methyltransferase</keyword>
<dbReference type="GO" id="GO:0030639">
    <property type="term" value="P:polyketide biosynthetic process"/>
    <property type="evidence" value="ECO:0007669"/>
    <property type="project" value="UniProtKB-ARBA"/>
</dbReference>
<dbReference type="PANTHER" id="PTHR43775:SF37">
    <property type="entry name" value="SI:DKEY-61P9.11"/>
    <property type="match status" value="1"/>
</dbReference>
<dbReference type="Gene3D" id="3.40.47.10">
    <property type="match status" value="1"/>
</dbReference>
<dbReference type="CDD" id="cd02440">
    <property type="entry name" value="AdoMet_MTases"/>
    <property type="match status" value="1"/>
</dbReference>
<evidence type="ECO:0000256" key="7">
    <source>
        <dbReference type="ARBA" id="ARBA00023268"/>
    </source>
</evidence>
<dbReference type="InterPro" id="IPR016035">
    <property type="entry name" value="Acyl_Trfase/lysoPLipase"/>
</dbReference>
<dbReference type="InterPro" id="IPR009081">
    <property type="entry name" value="PP-bd_ACP"/>
</dbReference>
<dbReference type="InterPro" id="IPR013154">
    <property type="entry name" value="ADH-like_N"/>
</dbReference>
<dbReference type="PROSITE" id="PS00012">
    <property type="entry name" value="PHOSPHOPANTETHEINE"/>
    <property type="match status" value="1"/>
</dbReference>
<dbReference type="InterPro" id="IPR016036">
    <property type="entry name" value="Malonyl_transacylase_ACP-bd"/>
</dbReference>
<dbReference type="PROSITE" id="PS50075">
    <property type="entry name" value="CARRIER"/>
    <property type="match status" value="1"/>
</dbReference>
<dbReference type="Pfam" id="PF08659">
    <property type="entry name" value="KR"/>
    <property type="match status" value="1"/>
</dbReference>
<dbReference type="SMART" id="SM00829">
    <property type="entry name" value="PKS_ER"/>
    <property type="match status" value="1"/>
</dbReference>
<dbReference type="InterPro" id="IPR014030">
    <property type="entry name" value="Ketoacyl_synth_N"/>
</dbReference>
<evidence type="ECO:0000256" key="1">
    <source>
        <dbReference type="ARBA" id="ARBA00022450"/>
    </source>
</evidence>
<dbReference type="InterPro" id="IPR020843">
    <property type="entry name" value="ER"/>
</dbReference>
<dbReference type="GO" id="GO:0032259">
    <property type="term" value="P:methylation"/>
    <property type="evidence" value="ECO:0007669"/>
    <property type="project" value="UniProtKB-KW"/>
</dbReference>
<organism evidence="13 14">
    <name type="scientific">Penicillium bovifimosum</name>
    <dbReference type="NCBI Taxonomy" id="126998"/>
    <lineage>
        <taxon>Eukaryota</taxon>
        <taxon>Fungi</taxon>
        <taxon>Dikarya</taxon>
        <taxon>Ascomycota</taxon>
        <taxon>Pezizomycotina</taxon>
        <taxon>Eurotiomycetes</taxon>
        <taxon>Eurotiomycetidae</taxon>
        <taxon>Eurotiales</taxon>
        <taxon>Aspergillaceae</taxon>
        <taxon>Penicillium</taxon>
    </lineage>
</organism>
<dbReference type="Pfam" id="PF14765">
    <property type="entry name" value="PS-DH"/>
    <property type="match status" value="1"/>
</dbReference>
<dbReference type="Gene3D" id="3.10.129.110">
    <property type="entry name" value="Polyketide synthase dehydratase"/>
    <property type="match status" value="1"/>
</dbReference>
<dbReference type="GO" id="GO:0016491">
    <property type="term" value="F:oxidoreductase activity"/>
    <property type="evidence" value="ECO:0007669"/>
    <property type="project" value="UniProtKB-KW"/>
</dbReference>
<keyword evidence="7" id="KW-0511">Multifunctional enzyme</keyword>
<evidence type="ECO:0000256" key="4">
    <source>
        <dbReference type="ARBA" id="ARBA00022679"/>
    </source>
</evidence>
<dbReference type="Pfam" id="PF08242">
    <property type="entry name" value="Methyltransf_12"/>
    <property type="match status" value="1"/>
</dbReference>
<dbReference type="GO" id="GO:0004312">
    <property type="term" value="F:fatty acid synthase activity"/>
    <property type="evidence" value="ECO:0007669"/>
    <property type="project" value="TreeGrafter"/>
</dbReference>
<dbReference type="Gene3D" id="3.40.366.10">
    <property type="entry name" value="Malonyl-Coenzyme A Acyl Carrier Protein, domain 2"/>
    <property type="match status" value="1"/>
</dbReference>
<dbReference type="Gene3D" id="3.40.50.150">
    <property type="entry name" value="Vaccinia Virus protein VP39"/>
    <property type="match status" value="1"/>
</dbReference>
<dbReference type="SUPFAM" id="SSF53901">
    <property type="entry name" value="Thiolase-like"/>
    <property type="match status" value="1"/>
</dbReference>
<dbReference type="InterPro" id="IPR011032">
    <property type="entry name" value="GroES-like_sf"/>
</dbReference>
<dbReference type="InterPro" id="IPR036291">
    <property type="entry name" value="NAD(P)-bd_dom_sf"/>
</dbReference>
<dbReference type="InterPro" id="IPR020841">
    <property type="entry name" value="PKS_Beta-ketoAc_synthase_dom"/>
</dbReference>
<dbReference type="CDD" id="cd05195">
    <property type="entry name" value="enoyl_red"/>
    <property type="match status" value="1"/>
</dbReference>
<accession>A0A9W9H2L3</accession>
<dbReference type="GO" id="GO:0031177">
    <property type="term" value="F:phosphopantetheine binding"/>
    <property type="evidence" value="ECO:0007669"/>
    <property type="project" value="InterPro"/>
</dbReference>
<dbReference type="Gene3D" id="3.40.50.720">
    <property type="entry name" value="NAD(P)-binding Rossmann-like Domain"/>
    <property type="match status" value="2"/>
</dbReference>
<evidence type="ECO:0000256" key="5">
    <source>
        <dbReference type="ARBA" id="ARBA00022857"/>
    </source>
</evidence>
<feature type="domain" description="PKS/mFAS DH" evidence="12">
    <location>
        <begin position="926"/>
        <end position="1227"/>
    </location>
</feature>
<dbReference type="SMART" id="SM00823">
    <property type="entry name" value="PKS_PP"/>
    <property type="match status" value="1"/>
</dbReference>
<dbReference type="InterPro" id="IPR016039">
    <property type="entry name" value="Thiolase-like"/>
</dbReference>
<dbReference type="GO" id="GO:0006633">
    <property type="term" value="P:fatty acid biosynthetic process"/>
    <property type="evidence" value="ECO:0007669"/>
    <property type="project" value="InterPro"/>
</dbReference>
<dbReference type="Gene3D" id="3.90.180.10">
    <property type="entry name" value="Medium-chain alcohol dehydrogenases, catalytic domain"/>
    <property type="match status" value="1"/>
</dbReference>
<feature type="active site" description="Proton donor; for dehydratase activity" evidence="9">
    <location>
        <position position="1141"/>
    </location>
</feature>
<feature type="active site" description="Proton acceptor; for dehydratase activity" evidence="9">
    <location>
        <position position="958"/>
    </location>
</feature>
<dbReference type="GeneID" id="81404903"/>
<dbReference type="InterPro" id="IPR049900">
    <property type="entry name" value="PKS_mFAS_DH"/>
</dbReference>
<feature type="domain" description="Carrier" evidence="10">
    <location>
        <begin position="2406"/>
        <end position="2483"/>
    </location>
</feature>
<dbReference type="InterPro" id="IPR049551">
    <property type="entry name" value="PKS_DH_C"/>
</dbReference>
<dbReference type="InterPro" id="IPR014031">
    <property type="entry name" value="Ketoacyl_synth_C"/>
</dbReference>
<keyword evidence="8" id="KW-0012">Acyltransferase</keyword>
<dbReference type="SUPFAM" id="SSF52151">
    <property type="entry name" value="FabD/lysophospholipase-like"/>
    <property type="match status" value="1"/>
</dbReference>
<dbReference type="SUPFAM" id="SSF51735">
    <property type="entry name" value="NAD(P)-binding Rossmann-fold domains"/>
    <property type="match status" value="1"/>
</dbReference>
<dbReference type="GO" id="GO:1901336">
    <property type="term" value="P:lactone biosynthetic process"/>
    <property type="evidence" value="ECO:0007669"/>
    <property type="project" value="UniProtKB-ARBA"/>
</dbReference>
<dbReference type="InterPro" id="IPR020806">
    <property type="entry name" value="PKS_PP-bd"/>
</dbReference>
<keyword evidence="14" id="KW-1185">Reference proteome</keyword>
<keyword evidence="4" id="KW-0808">Transferase</keyword>
<dbReference type="Pfam" id="PF16197">
    <property type="entry name" value="KAsynt_C_assoc"/>
    <property type="match status" value="1"/>
</dbReference>
<dbReference type="InterPro" id="IPR013968">
    <property type="entry name" value="PKS_KR"/>
</dbReference>
<dbReference type="Proteomes" id="UP001149079">
    <property type="component" value="Unassembled WGS sequence"/>
</dbReference>
<dbReference type="GO" id="GO:0016874">
    <property type="term" value="F:ligase activity"/>
    <property type="evidence" value="ECO:0007669"/>
    <property type="project" value="UniProtKB-KW"/>
</dbReference>
<evidence type="ECO:0000256" key="9">
    <source>
        <dbReference type="PROSITE-ProRule" id="PRU01363"/>
    </source>
</evidence>
<keyword evidence="2" id="KW-0597">Phosphoprotein</keyword>
<dbReference type="InterPro" id="IPR006162">
    <property type="entry name" value="Ppantetheine_attach_site"/>
</dbReference>
<evidence type="ECO:0000259" key="11">
    <source>
        <dbReference type="PROSITE" id="PS52004"/>
    </source>
</evidence>
<evidence type="ECO:0000256" key="3">
    <source>
        <dbReference type="ARBA" id="ARBA00022603"/>
    </source>
</evidence>
<dbReference type="Pfam" id="PF23114">
    <property type="entry name" value="NAD-bd_HRPKS_sdrA"/>
    <property type="match status" value="1"/>
</dbReference>
<protein>
    <submittedName>
        <fullName evidence="13">Type I iterative PKS</fullName>
    </submittedName>
</protein>
<dbReference type="InterPro" id="IPR032821">
    <property type="entry name" value="PKS_assoc"/>
</dbReference>
<dbReference type="GO" id="GO:0004315">
    <property type="term" value="F:3-oxoacyl-[acyl-carrier-protein] synthase activity"/>
    <property type="evidence" value="ECO:0007669"/>
    <property type="project" value="InterPro"/>
</dbReference>
<keyword evidence="5" id="KW-0521">NADP</keyword>
<feature type="domain" description="Ketosynthase family 3 (KS3)" evidence="11">
    <location>
        <begin position="8"/>
        <end position="434"/>
    </location>
</feature>
<dbReference type="EMBL" id="JAPQKL010000004">
    <property type="protein sequence ID" value="KAJ5135711.1"/>
    <property type="molecule type" value="Genomic_DNA"/>
</dbReference>
<evidence type="ECO:0000256" key="6">
    <source>
        <dbReference type="ARBA" id="ARBA00023002"/>
    </source>
</evidence>
<dbReference type="InterPro" id="IPR013217">
    <property type="entry name" value="Methyltransf_12"/>
</dbReference>
<evidence type="ECO:0000313" key="14">
    <source>
        <dbReference type="Proteomes" id="UP001149079"/>
    </source>
</evidence>
<dbReference type="InterPro" id="IPR001227">
    <property type="entry name" value="Ac_transferase_dom_sf"/>
</dbReference>
<dbReference type="OrthoDB" id="329835at2759"/>
<dbReference type="InterPro" id="IPR036736">
    <property type="entry name" value="ACP-like_sf"/>
</dbReference>
<dbReference type="Gene3D" id="1.10.1200.10">
    <property type="entry name" value="ACP-like"/>
    <property type="match status" value="1"/>
</dbReference>
<dbReference type="SUPFAM" id="SSF47336">
    <property type="entry name" value="ACP-like"/>
    <property type="match status" value="1"/>
</dbReference>
<dbReference type="InterPro" id="IPR020807">
    <property type="entry name" value="PKS_DH"/>
</dbReference>
<dbReference type="InterPro" id="IPR049552">
    <property type="entry name" value="PKS_DH_N"/>
</dbReference>
<dbReference type="Pfam" id="PF21089">
    <property type="entry name" value="PKS_DH_N"/>
    <property type="match status" value="1"/>
</dbReference>
<gene>
    <name evidence="13" type="ORF">N7515_004989</name>
</gene>
<evidence type="ECO:0000313" key="13">
    <source>
        <dbReference type="EMBL" id="KAJ5135711.1"/>
    </source>
</evidence>
<dbReference type="SMART" id="SM00822">
    <property type="entry name" value="PKS_KR"/>
    <property type="match status" value="1"/>
</dbReference>
<dbReference type="SMART" id="SM00825">
    <property type="entry name" value="PKS_KS"/>
    <property type="match status" value="1"/>
</dbReference>
<keyword evidence="6" id="KW-0560">Oxidoreductase</keyword>
<dbReference type="Pfam" id="PF00550">
    <property type="entry name" value="PP-binding"/>
    <property type="match status" value="1"/>
</dbReference>
<comment type="caution">
    <text evidence="13">The sequence shown here is derived from an EMBL/GenBank/DDBJ whole genome shotgun (WGS) entry which is preliminary data.</text>
</comment>
<dbReference type="PANTHER" id="PTHR43775">
    <property type="entry name" value="FATTY ACID SYNTHASE"/>
    <property type="match status" value="1"/>
</dbReference>
<dbReference type="Pfam" id="PF08240">
    <property type="entry name" value="ADH_N"/>
    <property type="match status" value="1"/>
</dbReference>
<evidence type="ECO:0000259" key="12">
    <source>
        <dbReference type="PROSITE" id="PS52019"/>
    </source>
</evidence>
<evidence type="ECO:0000259" key="10">
    <source>
        <dbReference type="PROSITE" id="PS50075"/>
    </source>
</evidence>
<dbReference type="InterPro" id="IPR014043">
    <property type="entry name" value="Acyl_transferase_dom"/>
</dbReference>
<dbReference type="PROSITE" id="PS52004">
    <property type="entry name" value="KS3_2"/>
    <property type="match status" value="1"/>
</dbReference>
<dbReference type="Pfam" id="PF00109">
    <property type="entry name" value="ketoacyl-synt"/>
    <property type="match status" value="1"/>
</dbReference>
<proteinExistence type="predicted"/>
<dbReference type="SUPFAM" id="SSF55048">
    <property type="entry name" value="Probable ACP-binding domain of malonyl-CoA ACP transacylase"/>
    <property type="match status" value="1"/>
</dbReference>